<feature type="region of interest" description="Disordered" evidence="1">
    <location>
        <begin position="22"/>
        <end position="69"/>
    </location>
</feature>
<evidence type="ECO:0000313" key="2">
    <source>
        <dbReference type="EMBL" id="KAL2788550.1"/>
    </source>
</evidence>
<protein>
    <submittedName>
        <fullName evidence="2">Uncharacterized protein</fullName>
    </submittedName>
</protein>
<gene>
    <name evidence="2" type="ORF">BJX66DRAFT_340112</name>
</gene>
<keyword evidence="3" id="KW-1185">Reference proteome</keyword>
<organism evidence="2 3">
    <name type="scientific">Aspergillus keveii</name>
    <dbReference type="NCBI Taxonomy" id="714993"/>
    <lineage>
        <taxon>Eukaryota</taxon>
        <taxon>Fungi</taxon>
        <taxon>Dikarya</taxon>
        <taxon>Ascomycota</taxon>
        <taxon>Pezizomycotina</taxon>
        <taxon>Eurotiomycetes</taxon>
        <taxon>Eurotiomycetidae</taxon>
        <taxon>Eurotiales</taxon>
        <taxon>Aspergillaceae</taxon>
        <taxon>Aspergillus</taxon>
        <taxon>Aspergillus subgen. Nidulantes</taxon>
    </lineage>
</organism>
<proteinExistence type="predicted"/>
<comment type="caution">
    <text evidence="2">The sequence shown here is derived from an EMBL/GenBank/DDBJ whole genome shotgun (WGS) entry which is preliminary data.</text>
</comment>
<sequence>MSGSFDTHDLRQAGTAAKRVHNHKAKWSHGGRPARCHPGIFDDLPITRPAKPEPSSVNRRERTRDTQHTVTAAKIDLRHDVREALDAGTSDSSGAEDHTNPAADATVIGYFPDETVAHPYEVTGETIFKDMVDKAVEKFEIKETEKLVKEYEFITRESELSLGYLADDDDFELVDRYQL</sequence>
<feature type="compositionally biased region" description="Basic and acidic residues" evidence="1">
    <location>
        <begin position="58"/>
        <end position="67"/>
    </location>
</feature>
<dbReference type="Proteomes" id="UP001610563">
    <property type="component" value="Unassembled WGS sequence"/>
</dbReference>
<name>A0ABR4FZ54_9EURO</name>
<feature type="compositionally biased region" description="Basic residues" evidence="1">
    <location>
        <begin position="22"/>
        <end position="35"/>
    </location>
</feature>
<dbReference type="EMBL" id="JBFTWV010000077">
    <property type="protein sequence ID" value="KAL2788550.1"/>
    <property type="molecule type" value="Genomic_DNA"/>
</dbReference>
<accession>A0ABR4FZ54</accession>
<evidence type="ECO:0000313" key="3">
    <source>
        <dbReference type="Proteomes" id="UP001610563"/>
    </source>
</evidence>
<reference evidence="2 3" key="1">
    <citation type="submission" date="2024-07" db="EMBL/GenBank/DDBJ databases">
        <title>Section-level genome sequencing and comparative genomics of Aspergillus sections Usti and Cavernicolus.</title>
        <authorList>
            <consortium name="Lawrence Berkeley National Laboratory"/>
            <person name="Nybo J.L."/>
            <person name="Vesth T.C."/>
            <person name="Theobald S."/>
            <person name="Frisvad J.C."/>
            <person name="Larsen T.O."/>
            <person name="Kjaerboelling I."/>
            <person name="Rothschild-Mancinelli K."/>
            <person name="Lyhne E.K."/>
            <person name="Kogle M.E."/>
            <person name="Barry K."/>
            <person name="Clum A."/>
            <person name="Na H."/>
            <person name="Ledsgaard L."/>
            <person name="Lin J."/>
            <person name="Lipzen A."/>
            <person name="Kuo A."/>
            <person name="Riley R."/>
            <person name="Mondo S."/>
            <person name="Labutti K."/>
            <person name="Haridas S."/>
            <person name="Pangalinan J."/>
            <person name="Salamov A.A."/>
            <person name="Simmons B.A."/>
            <person name="Magnuson J.K."/>
            <person name="Chen J."/>
            <person name="Drula E."/>
            <person name="Henrissat B."/>
            <person name="Wiebenga A."/>
            <person name="Lubbers R.J."/>
            <person name="Gomes A.C."/>
            <person name="Makela M.R."/>
            <person name="Stajich J."/>
            <person name="Grigoriev I.V."/>
            <person name="Mortensen U.H."/>
            <person name="De Vries R.P."/>
            <person name="Baker S.E."/>
            <person name="Andersen M.R."/>
        </authorList>
    </citation>
    <scope>NUCLEOTIDE SEQUENCE [LARGE SCALE GENOMIC DNA]</scope>
    <source>
        <strain evidence="2 3">CBS 209.92</strain>
    </source>
</reference>
<evidence type="ECO:0000256" key="1">
    <source>
        <dbReference type="SAM" id="MobiDB-lite"/>
    </source>
</evidence>